<evidence type="ECO:0000313" key="1">
    <source>
        <dbReference type="EMBL" id="ETP52805.1"/>
    </source>
</evidence>
<reference evidence="1 2" key="1">
    <citation type="submission" date="2013-11" db="EMBL/GenBank/DDBJ databases">
        <title>The Genome Sequence of Phytophthora parasitica P10297.</title>
        <authorList>
            <consortium name="The Broad Institute Genomics Platform"/>
            <person name="Russ C."/>
            <person name="Tyler B."/>
            <person name="Panabieres F."/>
            <person name="Shan W."/>
            <person name="Tripathy S."/>
            <person name="Grunwald N."/>
            <person name="Machado M."/>
            <person name="Johnson C.S."/>
            <person name="Walker B."/>
            <person name="Young S.K."/>
            <person name="Zeng Q."/>
            <person name="Gargeya S."/>
            <person name="Fitzgerald M."/>
            <person name="Haas B."/>
            <person name="Abouelleil A."/>
            <person name="Allen A.W."/>
            <person name="Alvarado L."/>
            <person name="Arachchi H.M."/>
            <person name="Berlin A.M."/>
            <person name="Chapman S.B."/>
            <person name="Gainer-Dewar J."/>
            <person name="Goldberg J."/>
            <person name="Griggs A."/>
            <person name="Gujja S."/>
            <person name="Hansen M."/>
            <person name="Howarth C."/>
            <person name="Imamovic A."/>
            <person name="Ireland A."/>
            <person name="Larimer J."/>
            <person name="McCowan C."/>
            <person name="Murphy C."/>
            <person name="Pearson M."/>
            <person name="Poon T.W."/>
            <person name="Priest M."/>
            <person name="Roberts A."/>
            <person name="Saif S."/>
            <person name="Shea T."/>
            <person name="Sisk P."/>
            <person name="Sykes S."/>
            <person name="Wortman J."/>
            <person name="Nusbaum C."/>
            <person name="Birren B."/>
        </authorList>
    </citation>
    <scope>NUCLEOTIDE SEQUENCE [LARGE SCALE GENOMIC DNA]</scope>
    <source>
        <strain evidence="1 2">P10297</strain>
    </source>
</reference>
<dbReference type="Proteomes" id="UP000018948">
    <property type="component" value="Unassembled WGS sequence"/>
</dbReference>
<sequence length="267" mass="30384">SMGRTSPAQAAVVEAIARCQFPPFLSYPEMISETLLSEWFGFPTLTWAPECLEPNRKPKCVVIACRCVPKVKQYKQRTVEDVEHRTVLYYARYQCTGGAKKSFSTISDAYLSSSKLFVLNFPYLLTYKTGISSDTFDIHYDGMLSTKGIAGAVANVERRRQKRYYGLLSRVGVHVEVSREDDRAYSPPLPPTEAQYMTSHMCLDAEVLKDLWLTHTKILSRLCLGQMKDTKCDRVFRIDHSQKFCSKLKVYGADDSKNSRQAFECCC</sequence>
<evidence type="ECO:0000313" key="2">
    <source>
        <dbReference type="Proteomes" id="UP000018948"/>
    </source>
</evidence>
<name>W3A0P0_PHYNI</name>
<accession>W3A0P0</accession>
<organism evidence="1 2">
    <name type="scientific">Phytophthora nicotianae P10297</name>
    <dbReference type="NCBI Taxonomy" id="1317064"/>
    <lineage>
        <taxon>Eukaryota</taxon>
        <taxon>Sar</taxon>
        <taxon>Stramenopiles</taxon>
        <taxon>Oomycota</taxon>
        <taxon>Peronosporomycetes</taxon>
        <taxon>Peronosporales</taxon>
        <taxon>Peronosporaceae</taxon>
        <taxon>Phytophthora</taxon>
    </lineage>
</organism>
<protein>
    <submittedName>
        <fullName evidence="1">Uncharacterized protein</fullName>
    </submittedName>
</protein>
<dbReference type="EMBL" id="ANIY01000451">
    <property type="protein sequence ID" value="ETP52805.1"/>
    <property type="molecule type" value="Genomic_DNA"/>
</dbReference>
<dbReference type="AlphaFoldDB" id="W3A0P0"/>
<comment type="caution">
    <text evidence="1">The sequence shown here is derived from an EMBL/GenBank/DDBJ whole genome shotgun (WGS) entry which is preliminary data.</text>
</comment>
<proteinExistence type="predicted"/>
<gene>
    <name evidence="1" type="ORF">F442_02230</name>
</gene>
<dbReference type="OrthoDB" id="142032at2759"/>
<feature type="non-terminal residue" evidence="1">
    <location>
        <position position="1"/>
    </location>
</feature>